<dbReference type="GO" id="GO:0005829">
    <property type="term" value="C:cytosol"/>
    <property type="evidence" value="ECO:0007669"/>
    <property type="project" value="TreeGrafter"/>
</dbReference>
<protein>
    <submittedName>
        <fullName evidence="2">RutC family protein</fullName>
    </submittedName>
</protein>
<reference evidence="2" key="1">
    <citation type="submission" date="2023-10" db="EMBL/GenBank/DDBJ databases">
        <authorList>
            <person name="Noh H."/>
        </authorList>
    </citation>
    <scope>NUCLEOTIDE SEQUENCE</scope>
    <source>
        <strain evidence="2">DUCC4014</strain>
    </source>
</reference>
<sequence length="132" mass="13988">MPKPSQCTLTTGAPAPLPGIYSQAVRAGNLLYTSGSVGMTPEGKMVEGTVQDRTRQVIANLEAILKASGMGLENVVKANIYLSNLSRDFEAVNEVYKEMLPEPKPARTCVGVAELPAGGTDVEIEFVAYDGN</sequence>
<dbReference type="InterPro" id="IPR006175">
    <property type="entry name" value="YjgF/YER057c/UK114"/>
</dbReference>
<dbReference type="PANTHER" id="PTHR11803:SF42">
    <property type="entry name" value="MMF1"/>
    <property type="match status" value="1"/>
</dbReference>
<dbReference type="NCBIfam" id="TIGR00004">
    <property type="entry name" value="Rid family detoxifying hydrolase"/>
    <property type="match status" value="1"/>
</dbReference>
<dbReference type="CDD" id="cd00448">
    <property type="entry name" value="YjgF_YER057c_UK114_family"/>
    <property type="match status" value="1"/>
</dbReference>
<name>A0AAF0YJR2_9TREE</name>
<dbReference type="Pfam" id="PF01042">
    <property type="entry name" value="Ribonuc_L-PSP"/>
    <property type="match status" value="1"/>
</dbReference>
<dbReference type="Proteomes" id="UP000827549">
    <property type="component" value="Chromosome 6"/>
</dbReference>
<dbReference type="Gene3D" id="3.30.1330.40">
    <property type="entry name" value="RutC-like"/>
    <property type="match status" value="1"/>
</dbReference>
<dbReference type="AlphaFoldDB" id="A0AAF0YJR2"/>
<dbReference type="RefSeq" id="XP_062630889.1">
    <property type="nucleotide sequence ID" value="XM_062774905.1"/>
</dbReference>
<comment type="similarity">
    <text evidence="1">Belongs to the RutC family.</text>
</comment>
<dbReference type="GeneID" id="87811543"/>
<dbReference type="EMBL" id="CP086719">
    <property type="protein sequence ID" value="WOO84863.1"/>
    <property type="molecule type" value="Genomic_DNA"/>
</dbReference>
<dbReference type="SUPFAM" id="SSF55298">
    <property type="entry name" value="YjgF-like"/>
    <property type="match status" value="1"/>
</dbReference>
<dbReference type="InterPro" id="IPR035959">
    <property type="entry name" value="RutC-like_sf"/>
</dbReference>
<organism evidence="2 3">
    <name type="scientific">Vanrija pseudolonga</name>
    <dbReference type="NCBI Taxonomy" id="143232"/>
    <lineage>
        <taxon>Eukaryota</taxon>
        <taxon>Fungi</taxon>
        <taxon>Dikarya</taxon>
        <taxon>Basidiomycota</taxon>
        <taxon>Agaricomycotina</taxon>
        <taxon>Tremellomycetes</taxon>
        <taxon>Trichosporonales</taxon>
        <taxon>Trichosporonaceae</taxon>
        <taxon>Vanrija</taxon>
    </lineage>
</organism>
<evidence type="ECO:0000313" key="3">
    <source>
        <dbReference type="Proteomes" id="UP000827549"/>
    </source>
</evidence>
<evidence type="ECO:0000256" key="1">
    <source>
        <dbReference type="ARBA" id="ARBA00010552"/>
    </source>
</evidence>
<dbReference type="FunFam" id="3.30.1330.40:FF:000001">
    <property type="entry name" value="L-PSP family endoribonuclease"/>
    <property type="match status" value="1"/>
</dbReference>
<dbReference type="GO" id="GO:0019239">
    <property type="term" value="F:deaminase activity"/>
    <property type="evidence" value="ECO:0007669"/>
    <property type="project" value="TreeGrafter"/>
</dbReference>
<dbReference type="InterPro" id="IPR006056">
    <property type="entry name" value="RidA"/>
</dbReference>
<keyword evidence="3" id="KW-1185">Reference proteome</keyword>
<proteinExistence type="inferred from homology"/>
<dbReference type="GO" id="GO:0005739">
    <property type="term" value="C:mitochondrion"/>
    <property type="evidence" value="ECO:0007669"/>
    <property type="project" value="TreeGrafter"/>
</dbReference>
<dbReference type="PANTHER" id="PTHR11803">
    <property type="entry name" value="2-IMINOBUTANOATE/2-IMINOPROPANOATE DEAMINASE RIDA"/>
    <property type="match status" value="1"/>
</dbReference>
<evidence type="ECO:0000313" key="2">
    <source>
        <dbReference type="EMBL" id="WOO84863.1"/>
    </source>
</evidence>
<gene>
    <name evidence="2" type="primary">PH0854_2</name>
    <name evidence="2" type="ORF">LOC62_06G008377</name>
</gene>
<accession>A0AAF0YJR2</accession>